<dbReference type="InterPro" id="IPR000601">
    <property type="entry name" value="PKD_dom"/>
</dbReference>
<dbReference type="SUPFAM" id="SSF49299">
    <property type="entry name" value="PKD domain"/>
    <property type="match status" value="5"/>
</dbReference>
<accession>A0ABS5QMU2</accession>
<gene>
    <name evidence="9" type="ORF">VAMP_178845n126</name>
</gene>
<feature type="compositionally biased region" description="Acidic residues" evidence="6">
    <location>
        <begin position="1381"/>
        <end position="1396"/>
    </location>
</feature>
<reference evidence="9 10" key="1">
    <citation type="journal article" date="2021" name="Nat. Commun.">
        <title>Reductive evolution and unique predatory mode in the CPR bacterium Vampirococcus lugosii.</title>
        <authorList>
            <person name="Moreira D."/>
            <person name="Zivanovic Y."/>
            <person name="Lopez-Archilla A.I."/>
            <person name="Iniesto M."/>
            <person name="Lopez-Garcia P."/>
        </authorList>
    </citation>
    <scope>NUCLEOTIDE SEQUENCE [LARGE SCALE GENOMIC DNA]</scope>
    <source>
        <strain evidence="9">Chiprana</strain>
    </source>
</reference>
<feature type="domain" description="PKD" evidence="8">
    <location>
        <begin position="143"/>
        <end position="215"/>
    </location>
</feature>
<evidence type="ECO:0000256" key="7">
    <source>
        <dbReference type="SAM" id="Phobius"/>
    </source>
</evidence>
<evidence type="ECO:0000256" key="3">
    <source>
        <dbReference type="ARBA" id="ARBA00022737"/>
    </source>
</evidence>
<name>A0ABS5QMU2_9BACT</name>
<protein>
    <submittedName>
        <fullName evidence="9">PKD repeat</fullName>
    </submittedName>
</protein>
<evidence type="ECO:0000313" key="10">
    <source>
        <dbReference type="Proteomes" id="UP000680365"/>
    </source>
</evidence>
<feature type="region of interest" description="Disordered" evidence="6">
    <location>
        <begin position="1377"/>
        <end position="1396"/>
    </location>
</feature>
<dbReference type="InterPro" id="IPR035986">
    <property type="entry name" value="PKD_dom_sf"/>
</dbReference>
<evidence type="ECO:0000256" key="5">
    <source>
        <dbReference type="ARBA" id="ARBA00023136"/>
    </source>
</evidence>
<dbReference type="PANTHER" id="PTHR46730:SF4">
    <property type="entry name" value="POLYCYSTIC KIDNEY DISEASE PROTEIN 1-LIKE 1"/>
    <property type="match status" value="1"/>
</dbReference>
<sequence>MSKYFSLKLLNKKIEMSKKIILFFLLLFYGQLSYANLPSSYYPNYETAENIESITENFSKLEAYKSTNEDVPIEIFSTLSKDFDEVFPYFPQTPNNRVVFEQCKITTNSLTSGYSYDKFLTFRTRCFQELNDIMKDVNNNYTMIANINANPKSGSAPLSVTFDARSSIDPSNDTIPDSNYYWYYKNTSGNEVIIGQGPVINHTFNREGNYIIHLTTKSVNRLSEGIFDGSATTSINVSPKSAVLSAYINGQKLDELSNAKIGVQEGNSGVIIDGSGTYPTGGRTIEKTTWEITGPNGFNETRGNRGSPSNFRISLPDKGEYTIRLEIQDNENNLIYEEYPLIVSDPVARIVANPKQGDSSTNFSFDASTSYSIESRIKNYKWTIFDPNGNQIDSFESKSFDRQFEKPGNYNIRLIAIDQNGNQNSETYKLNVKSTKPIPQFTINPIRNWDKPSQFLFDASSSYDIDEINGHTDIEYEWSFTNRGNVTKERSFEGGKRILISFEDKGEYDVTLTVKDGYGESNSIKKTINVESALRPSIIANPFATQIGETVNFSSDSNKTISYYEWDFGNGKILENQSNTISNIYNRTGIYNVALKVATPSGETNTVRRDVFVGQRGYPVGAYQVNSKNAILTQDGVCEVEEDGEIVKKPAFEIKRYQDITINTKDSINASGRSDNLKIDFRPKNDQTYQKNNFEYKFSEVGCSYIDLRVEDRTINKIDNKRIWFNVKNALPELDNITMTFPQYGNEVGVGFGQQQVQANIFEKKFDPLIVRVSAKGAEDPDGQISYFIRYYYDINNPRRILQVKTSPANVHSSVFSIPRMPGEFVFGVRIIDNNGSEIDSEDVIGKGPSVFFPPSTENPDIPEVGLSVSSDTVLVGEETRFEVNARILGNRDDFEANRTIRYDFDGDGIYDLTTKSDSVKHVYKKPGEYNPRVKVSYRGYAGVDNLERFEVLEGLTSSFAYDVAGKDVILKDASLGNIESIEFCMDLIECRKGNKDYILENQEVFHFKYEESGKKYISLNTTDKYGNKDEMRNTIDIKEEENDIYLLSIPNAESSGDKYNIDVGSSLNNTVDFFVKGKNLNNCYIDFDVSHDSNLDGQPDNDKDLECGKLGSKTYIPKADNSIARLYYENSQGKVSKDIIINFLDFNIDLPQDVIEMYNQLNGLISSLSSADQDIAYLRSLLINLRDNIVAGDGVDGLVLQIYDWFEQGVIIDQDKEDEILEIMDSLMNEGIQAAIGGNDYEIAKGNIILFTPNKRKPEVQEIFKNIESLDGDLEQVKSFLQEILDIFSQELEKGTIDNNDYNIVQSDICLILEYYDIKSTACGHEEEGVETIEDSEGGILGTLFSVMIYVLGGIVGLFIILVIIFAIKAKGQSGKYRDGEDEEIEEDYEEEDND</sequence>
<evidence type="ECO:0000256" key="1">
    <source>
        <dbReference type="ARBA" id="ARBA00004141"/>
    </source>
</evidence>
<keyword evidence="10" id="KW-1185">Reference proteome</keyword>
<keyword evidence="3" id="KW-0677">Repeat</keyword>
<dbReference type="CDD" id="cd00146">
    <property type="entry name" value="PKD"/>
    <property type="match status" value="4"/>
</dbReference>
<evidence type="ECO:0000259" key="8">
    <source>
        <dbReference type="PROSITE" id="PS50093"/>
    </source>
</evidence>
<comment type="caution">
    <text evidence="9">The sequence shown here is derived from an EMBL/GenBank/DDBJ whole genome shotgun (WGS) entry which is preliminary data.</text>
</comment>
<dbReference type="Proteomes" id="UP000680365">
    <property type="component" value="Unassembled WGS sequence"/>
</dbReference>
<organism evidence="9 10">
    <name type="scientific">Candidatus Vampirococcus lugosii</name>
    <dbReference type="NCBI Taxonomy" id="2789015"/>
    <lineage>
        <taxon>Bacteria</taxon>
        <taxon>Candidatus Absconditibacteriota</taxon>
        <taxon>Vampirococcus</taxon>
    </lineage>
</organism>
<dbReference type="Gene3D" id="2.60.40.10">
    <property type="entry name" value="Immunoglobulins"/>
    <property type="match status" value="5"/>
</dbReference>
<dbReference type="PANTHER" id="PTHR46730">
    <property type="entry name" value="POLYCYSTIN-1"/>
    <property type="match status" value="1"/>
</dbReference>
<dbReference type="InterPro" id="IPR022409">
    <property type="entry name" value="PKD/Chitinase_dom"/>
</dbReference>
<evidence type="ECO:0000313" key="9">
    <source>
        <dbReference type="EMBL" id="MBS8122536.1"/>
    </source>
</evidence>
<dbReference type="Pfam" id="PF18911">
    <property type="entry name" value="PKD_4"/>
    <property type="match status" value="2"/>
</dbReference>
<proteinExistence type="predicted"/>
<dbReference type="EMBL" id="JAEDAM010000102">
    <property type="protein sequence ID" value="MBS8122536.1"/>
    <property type="molecule type" value="Genomic_DNA"/>
</dbReference>
<evidence type="ECO:0000256" key="6">
    <source>
        <dbReference type="SAM" id="MobiDB-lite"/>
    </source>
</evidence>
<keyword evidence="2 7" id="KW-0812">Transmembrane</keyword>
<feature type="transmembrane region" description="Helical" evidence="7">
    <location>
        <begin position="1348"/>
        <end position="1369"/>
    </location>
</feature>
<dbReference type="Pfam" id="PF00801">
    <property type="entry name" value="PKD"/>
    <property type="match status" value="1"/>
</dbReference>
<comment type="subcellular location">
    <subcellularLocation>
        <location evidence="1">Membrane</location>
        <topology evidence="1">Multi-pass membrane protein</topology>
    </subcellularLocation>
</comment>
<keyword evidence="5 7" id="KW-0472">Membrane</keyword>
<evidence type="ECO:0000256" key="2">
    <source>
        <dbReference type="ARBA" id="ARBA00022692"/>
    </source>
</evidence>
<keyword evidence="4 7" id="KW-1133">Transmembrane helix</keyword>
<evidence type="ECO:0000256" key="4">
    <source>
        <dbReference type="ARBA" id="ARBA00022989"/>
    </source>
</evidence>
<dbReference type="InterPro" id="IPR013783">
    <property type="entry name" value="Ig-like_fold"/>
</dbReference>
<feature type="domain" description="PKD" evidence="8">
    <location>
        <begin position="534"/>
        <end position="613"/>
    </location>
</feature>
<dbReference type="SMART" id="SM00089">
    <property type="entry name" value="PKD"/>
    <property type="match status" value="5"/>
</dbReference>
<feature type="domain" description="PKD" evidence="8">
    <location>
        <begin position="469"/>
        <end position="537"/>
    </location>
</feature>
<feature type="domain" description="PKD" evidence="8">
    <location>
        <begin position="346"/>
        <end position="432"/>
    </location>
</feature>
<dbReference type="PROSITE" id="PS50093">
    <property type="entry name" value="PKD"/>
    <property type="match status" value="4"/>
</dbReference>